<dbReference type="InterPro" id="IPR024997">
    <property type="entry name" value="DUF3892"/>
</dbReference>
<sequence length="105" mass="12067">MAKLANFFISGVWKDVNDNITHVLLHKVNDDNSFKFGEKTDEQTVIKLLKQKFLIKTITWGYPDWSIGAEVTYFSNNGREFLRTVANATVKDNLDNSINMKPIRS</sequence>
<proteinExistence type="predicted"/>
<evidence type="ECO:0000313" key="1">
    <source>
        <dbReference type="EMBL" id="MBV7268117.1"/>
    </source>
</evidence>
<dbReference type="RefSeq" id="WP_218544665.1">
    <property type="nucleotide sequence ID" value="NZ_JAGSPD010000002.1"/>
</dbReference>
<accession>A0A9X1JQZ7</accession>
<keyword evidence="2" id="KW-1185">Reference proteome</keyword>
<organism evidence="1 2">
    <name type="scientific">Winogradskyella luteola</name>
    <dbReference type="NCBI Taxonomy" id="2828330"/>
    <lineage>
        <taxon>Bacteria</taxon>
        <taxon>Pseudomonadati</taxon>
        <taxon>Bacteroidota</taxon>
        <taxon>Flavobacteriia</taxon>
        <taxon>Flavobacteriales</taxon>
        <taxon>Flavobacteriaceae</taxon>
        <taxon>Winogradskyella</taxon>
    </lineage>
</organism>
<reference evidence="1" key="1">
    <citation type="submission" date="2021-04" db="EMBL/GenBank/DDBJ databases">
        <authorList>
            <person name="Pira H."/>
            <person name="Risdian C."/>
            <person name="Wink J."/>
        </authorList>
    </citation>
    <scope>NUCLEOTIDE SEQUENCE</scope>
    <source>
        <strain evidence="1">WHY3</strain>
    </source>
</reference>
<name>A0A9X1JQZ7_9FLAO</name>
<comment type="caution">
    <text evidence="1">The sequence shown here is derived from an EMBL/GenBank/DDBJ whole genome shotgun (WGS) entry which is preliminary data.</text>
</comment>
<gene>
    <name evidence="1" type="ORF">KCG49_02800</name>
</gene>
<protein>
    <submittedName>
        <fullName evidence="1">DUF3892 domain-containing protein</fullName>
    </submittedName>
</protein>
<evidence type="ECO:0000313" key="2">
    <source>
        <dbReference type="Proteomes" id="UP001138894"/>
    </source>
</evidence>
<dbReference type="EMBL" id="JAGSPD010000002">
    <property type="protein sequence ID" value="MBV7268117.1"/>
    <property type="molecule type" value="Genomic_DNA"/>
</dbReference>
<dbReference type="AlphaFoldDB" id="A0A9X1JQZ7"/>
<dbReference type="Proteomes" id="UP001138894">
    <property type="component" value="Unassembled WGS sequence"/>
</dbReference>
<dbReference type="Pfam" id="PF13031">
    <property type="entry name" value="DUF3892"/>
    <property type="match status" value="1"/>
</dbReference>